<dbReference type="GO" id="GO:0004180">
    <property type="term" value="F:carboxypeptidase activity"/>
    <property type="evidence" value="ECO:0007669"/>
    <property type="project" value="UniProtKB-KW"/>
</dbReference>
<feature type="domain" description="Penicillin-binding protein dimerisation" evidence="6">
    <location>
        <begin position="45"/>
        <end position="165"/>
    </location>
</feature>
<dbReference type="SUPFAM" id="SSF56519">
    <property type="entry name" value="Penicillin binding protein dimerisation domain"/>
    <property type="match status" value="1"/>
</dbReference>
<dbReference type="SUPFAM" id="SSF54184">
    <property type="entry name" value="Penicillin-binding protein 2x (pbp-2x), c-terminal domain"/>
    <property type="match status" value="1"/>
</dbReference>
<dbReference type="Gene3D" id="3.90.1310.10">
    <property type="entry name" value="Penicillin-binding protein 2a (Domain 2)"/>
    <property type="match status" value="1"/>
</dbReference>
<dbReference type="Pfam" id="PF00905">
    <property type="entry name" value="Transpeptidase"/>
    <property type="match status" value="1"/>
</dbReference>
<dbReference type="InterPro" id="IPR012338">
    <property type="entry name" value="Beta-lactam/transpept-like"/>
</dbReference>
<evidence type="ECO:0000256" key="4">
    <source>
        <dbReference type="SAM" id="MobiDB-lite"/>
    </source>
</evidence>
<proteinExistence type="predicted"/>
<accession>A0A833H170</accession>
<dbReference type="AlphaFoldDB" id="A0A833H170"/>
<reference evidence="7 8" key="1">
    <citation type="submission" date="2019-10" db="EMBL/GenBank/DDBJ databases">
        <title>Extracellular Electron Transfer in a Candidatus Methanoperedens spp. Enrichment Culture.</title>
        <authorList>
            <person name="Berger S."/>
            <person name="Rangel Shaw D."/>
            <person name="Berben T."/>
            <person name="In 'T Zandt M."/>
            <person name="Frank J."/>
            <person name="Reimann J."/>
            <person name="Jetten M.S.M."/>
            <person name="Welte C.U."/>
        </authorList>
    </citation>
    <scope>NUCLEOTIDE SEQUENCE [LARGE SCALE GENOMIC DNA]</scope>
    <source>
        <strain evidence="7">SB12</strain>
    </source>
</reference>
<dbReference type="Gene3D" id="3.30.450.330">
    <property type="match status" value="1"/>
</dbReference>
<dbReference type="InterPro" id="IPR036138">
    <property type="entry name" value="PBP_dimer_sf"/>
</dbReference>
<feature type="compositionally biased region" description="Basic and acidic residues" evidence="4">
    <location>
        <begin position="542"/>
        <end position="566"/>
    </location>
</feature>
<dbReference type="Proteomes" id="UP000460298">
    <property type="component" value="Unassembled WGS sequence"/>
</dbReference>
<comment type="subcellular location">
    <subcellularLocation>
        <location evidence="1">Membrane</location>
    </subcellularLocation>
</comment>
<dbReference type="GO" id="GO:0071555">
    <property type="term" value="P:cell wall organization"/>
    <property type="evidence" value="ECO:0007669"/>
    <property type="project" value="TreeGrafter"/>
</dbReference>
<keyword evidence="3" id="KW-0472">Membrane</keyword>
<sequence length="647" mass="72115">MEKRRLRLMLFLAFLGLGFLVVLGRAAYLAGLFDLSDRMPGPGSSIRGPIKDRRSISLAVTEEASTIGLAPPELLDPEFTARYLAGYLETDSGEILRKIYLYQGRKYFLLQRQVDNFTAQQIMDLRLPGVYREYENRRVYPSGRLASNLLGFTGRDSAQALAGLEYVYNDVLTGSGYERGPTLYLTVDSILQYRMEKALRKGFEGSGADRAVGIMMDVETGEVLAVANLPDFDPNYYYRDDAAAKGNWAIRLNFEPGSTMKVFAAAAVLNERPEILNKRFMCKGEFPFQGGSVRCLRHGKTQAHGELDLFGIIEQSCNVGMIQAASTIDDATLYKYLVEFGFQERTGVLPEGSGETRGYMPELKSWVQSTHYYTPIGQGISVTPMQLLRGYSALVNGGSLLQPSLMKRIVAEEGVVLDEMQILSKPTSLRPERMQILNRMMRAVVATGTGRAANLREIEIIGKTGTAQKSSAAGYIDRYSTSFLGAFPADRPRYAVLILYDGVGGDQSGGGLSAPVFAEFVRSILPLIEAHSEVFDVADYERKRDKREQAHEQKREEERERDRENSQDEIDDGTGAEQAYRLAVRRLNAREGVVPDFRNHPVRTAIEWSAMHTGIRLNVRGSGYVFRQQPAPGTPLRDAPELMLFAE</sequence>
<dbReference type="EMBL" id="WBUI01000013">
    <property type="protein sequence ID" value="KAB2931539.1"/>
    <property type="molecule type" value="Genomic_DNA"/>
</dbReference>
<evidence type="ECO:0000313" key="8">
    <source>
        <dbReference type="Proteomes" id="UP000460298"/>
    </source>
</evidence>
<evidence type="ECO:0000256" key="3">
    <source>
        <dbReference type="ARBA" id="ARBA00023136"/>
    </source>
</evidence>
<keyword evidence="2" id="KW-0378">Hydrolase</keyword>
<feature type="domain" description="Penicillin-binding protein transpeptidase" evidence="5">
    <location>
        <begin position="214"/>
        <end position="520"/>
    </location>
</feature>
<comment type="caution">
    <text evidence="7">The sequence shown here is derived from an EMBL/GenBank/DDBJ whole genome shotgun (WGS) entry which is preliminary data.</text>
</comment>
<name>A0A833H170_9LEPT</name>
<dbReference type="InterPro" id="IPR001460">
    <property type="entry name" value="PCN-bd_Tpept"/>
</dbReference>
<organism evidence="7 8">
    <name type="scientific">Leptonema illini</name>
    <dbReference type="NCBI Taxonomy" id="183"/>
    <lineage>
        <taxon>Bacteria</taxon>
        <taxon>Pseudomonadati</taxon>
        <taxon>Spirochaetota</taxon>
        <taxon>Spirochaetia</taxon>
        <taxon>Leptospirales</taxon>
        <taxon>Leptospiraceae</taxon>
        <taxon>Leptonema</taxon>
    </lineage>
</organism>
<dbReference type="PANTHER" id="PTHR30627:SF1">
    <property type="entry name" value="PEPTIDOGLYCAN D,D-TRANSPEPTIDASE FTSI"/>
    <property type="match status" value="1"/>
</dbReference>
<dbReference type="Gene3D" id="3.40.710.10">
    <property type="entry name" value="DD-peptidase/beta-lactamase superfamily"/>
    <property type="match status" value="1"/>
</dbReference>
<dbReference type="Pfam" id="PF03717">
    <property type="entry name" value="PBP_dimer"/>
    <property type="match status" value="1"/>
</dbReference>
<dbReference type="SUPFAM" id="SSF56601">
    <property type="entry name" value="beta-lactamase/transpeptidase-like"/>
    <property type="match status" value="1"/>
</dbReference>
<dbReference type="InterPro" id="IPR005311">
    <property type="entry name" value="PBP_dimer"/>
</dbReference>
<evidence type="ECO:0000313" key="7">
    <source>
        <dbReference type="EMBL" id="KAB2931539.1"/>
    </source>
</evidence>
<dbReference type="InterPro" id="IPR050515">
    <property type="entry name" value="Beta-lactam/transpept"/>
</dbReference>
<dbReference type="GO" id="GO:0005886">
    <property type="term" value="C:plasma membrane"/>
    <property type="evidence" value="ECO:0007669"/>
    <property type="project" value="TreeGrafter"/>
</dbReference>
<evidence type="ECO:0000256" key="1">
    <source>
        <dbReference type="ARBA" id="ARBA00004370"/>
    </source>
</evidence>
<protein>
    <submittedName>
        <fullName evidence="7">Penicillin-binding protein</fullName>
    </submittedName>
</protein>
<keyword evidence="2" id="KW-0645">Protease</keyword>
<feature type="region of interest" description="Disordered" evidence="4">
    <location>
        <begin position="542"/>
        <end position="575"/>
    </location>
</feature>
<evidence type="ECO:0000256" key="2">
    <source>
        <dbReference type="ARBA" id="ARBA00022645"/>
    </source>
</evidence>
<evidence type="ECO:0000259" key="5">
    <source>
        <dbReference type="Pfam" id="PF00905"/>
    </source>
</evidence>
<dbReference type="PANTHER" id="PTHR30627">
    <property type="entry name" value="PEPTIDOGLYCAN D,D-TRANSPEPTIDASE"/>
    <property type="match status" value="1"/>
</dbReference>
<evidence type="ECO:0000259" key="6">
    <source>
        <dbReference type="Pfam" id="PF03717"/>
    </source>
</evidence>
<dbReference type="GO" id="GO:0008658">
    <property type="term" value="F:penicillin binding"/>
    <property type="evidence" value="ECO:0007669"/>
    <property type="project" value="InterPro"/>
</dbReference>
<keyword evidence="2" id="KW-0121">Carboxypeptidase</keyword>
<gene>
    <name evidence="7" type="ORF">F9K24_13150</name>
</gene>